<dbReference type="Gene3D" id="1.10.287.470">
    <property type="entry name" value="Helix hairpin bin"/>
    <property type="match status" value="1"/>
</dbReference>
<dbReference type="Gene3D" id="2.40.50.100">
    <property type="match status" value="1"/>
</dbReference>
<accession>A0ABT4VFB9</accession>
<evidence type="ECO:0000313" key="1">
    <source>
        <dbReference type="EMBL" id="MDA3969394.1"/>
    </source>
</evidence>
<dbReference type="PANTHER" id="PTHR30469:SF15">
    <property type="entry name" value="HLYD FAMILY OF SECRETION PROTEINS"/>
    <property type="match status" value="1"/>
</dbReference>
<gene>
    <name evidence="1" type="ORF">PF021_06895</name>
</gene>
<dbReference type="PANTHER" id="PTHR30469">
    <property type="entry name" value="MULTIDRUG RESISTANCE PROTEIN MDTA"/>
    <property type="match status" value="1"/>
</dbReference>
<reference evidence="1 2" key="1">
    <citation type="submission" date="2023-01" db="EMBL/GenBank/DDBJ databases">
        <title>Description of Helicobacter ibis sp. nov. isolated from faecal droppings of black-faced ibis (Theristicus melanopis).</title>
        <authorList>
            <person name="Lopez-Cantillo M."/>
            <person name="Vidal-Veuthey B."/>
            <person name="Mella A."/>
            <person name="De La Haba R."/>
            <person name="Collado L."/>
        </authorList>
    </citation>
    <scope>NUCLEOTIDE SEQUENCE [LARGE SCALE GENOMIC DNA]</scope>
    <source>
        <strain evidence="1 2">A82</strain>
    </source>
</reference>
<dbReference type="Gene3D" id="2.40.30.170">
    <property type="match status" value="1"/>
</dbReference>
<dbReference type="Proteomes" id="UP001210261">
    <property type="component" value="Unassembled WGS sequence"/>
</dbReference>
<evidence type="ECO:0000313" key="2">
    <source>
        <dbReference type="Proteomes" id="UP001210261"/>
    </source>
</evidence>
<sequence length="240" mass="26880">MRYVVVFVMFFGVALCEGIYATFHIQPIKKATLSLSSSGIIKEIFVDVGSHVKKGDKLLALKNDDLKASVEVSLALLEGARIQHSFLKDQFLRYEKSKEAIDKNTFEKIATQYKTSLYELKKAESNYKLQKELLEKSILYAPFSGVISEKFVEVGDGIGAISSKLFILESKEKKALIEFDSKYFTQVKVGNKLENNISKNPITINKIYPSINDKTKKAIAEGEFLESIPSGIFGDGFIQP</sequence>
<dbReference type="RefSeq" id="WP_271021750.1">
    <property type="nucleotide sequence ID" value="NZ_JAQHXR010000004.1"/>
</dbReference>
<name>A0ABT4VFB9_9HELI</name>
<proteinExistence type="predicted"/>
<dbReference type="SUPFAM" id="SSF111369">
    <property type="entry name" value="HlyD-like secretion proteins"/>
    <property type="match status" value="1"/>
</dbReference>
<protein>
    <submittedName>
        <fullName evidence="1">Efflux RND transporter periplasmic adaptor subunit</fullName>
    </submittedName>
</protein>
<organism evidence="1 2">
    <name type="scientific">Helicobacter ibis</name>
    <dbReference type="NCBI Taxonomy" id="2962633"/>
    <lineage>
        <taxon>Bacteria</taxon>
        <taxon>Pseudomonadati</taxon>
        <taxon>Campylobacterota</taxon>
        <taxon>Epsilonproteobacteria</taxon>
        <taxon>Campylobacterales</taxon>
        <taxon>Helicobacteraceae</taxon>
        <taxon>Helicobacter</taxon>
    </lineage>
</organism>
<keyword evidence="2" id="KW-1185">Reference proteome</keyword>
<comment type="caution">
    <text evidence="1">The sequence shown here is derived from an EMBL/GenBank/DDBJ whole genome shotgun (WGS) entry which is preliminary data.</text>
</comment>
<dbReference type="EMBL" id="JAQHXR010000004">
    <property type="protein sequence ID" value="MDA3969394.1"/>
    <property type="molecule type" value="Genomic_DNA"/>
</dbReference>